<dbReference type="GO" id="GO:0016810">
    <property type="term" value="F:hydrolase activity, acting on carbon-nitrogen (but not peptide) bonds"/>
    <property type="evidence" value="ECO:0007669"/>
    <property type="project" value="InterPro"/>
</dbReference>
<dbReference type="InterPro" id="IPR051398">
    <property type="entry name" value="Polysacch_Deacetylase"/>
</dbReference>
<dbReference type="CDD" id="cd10918">
    <property type="entry name" value="CE4_NodB_like_5s_6s"/>
    <property type="match status" value="1"/>
</dbReference>
<evidence type="ECO:0000256" key="2">
    <source>
        <dbReference type="ARBA" id="ARBA00022729"/>
    </source>
</evidence>
<evidence type="ECO:0000259" key="3">
    <source>
        <dbReference type="PROSITE" id="PS51677"/>
    </source>
</evidence>
<name>A0A4R6UQ78_9GAMM</name>
<dbReference type="PROSITE" id="PS51677">
    <property type="entry name" value="NODB"/>
    <property type="match status" value="1"/>
</dbReference>
<dbReference type="GO" id="GO:0005576">
    <property type="term" value="C:extracellular region"/>
    <property type="evidence" value="ECO:0007669"/>
    <property type="project" value="UniProtKB-SubCell"/>
</dbReference>
<dbReference type="PANTHER" id="PTHR34216">
    <property type="match status" value="1"/>
</dbReference>
<comment type="caution">
    <text evidence="4">The sequence shown here is derived from an EMBL/GenBank/DDBJ whole genome shotgun (WGS) entry which is preliminary data.</text>
</comment>
<sequence length="314" mass="36290">MFHWLYRLRLLPRRHYTFIFHRLVAERDPLMRLTPTVDEFRQQLALICEHFDVIPLSESLAAPRSGKPTASISFDDGYADNLHLLVPVLREFKANATVFACTAFLDGDLMWNDWLTELIRQSPAGPLDLSRFGLATPILAESLDLRRSVLAKLRMAVKYWQRDERRALVSHIRDHLSYVPRLMLNENELKTLHEAGVTIGGHTHDHHVLSTLDDDEAEWQIQHNRGLLSEILGEAPTLFAYPNGKPEQDYRAVHVRQVKQAGYQASWTTEHGAWTGRGDRFQIPRFTPWNWNTLPFTRDLAQVSFRKPQVLDVA</sequence>
<dbReference type="Gene3D" id="3.20.20.370">
    <property type="entry name" value="Glycoside hydrolase/deacetylase"/>
    <property type="match status" value="1"/>
</dbReference>
<dbReference type="InterPro" id="IPR002509">
    <property type="entry name" value="NODB_dom"/>
</dbReference>
<dbReference type="GO" id="GO:0005975">
    <property type="term" value="P:carbohydrate metabolic process"/>
    <property type="evidence" value="ECO:0007669"/>
    <property type="project" value="InterPro"/>
</dbReference>
<dbReference type="SUPFAM" id="SSF88713">
    <property type="entry name" value="Glycoside hydrolase/deacetylase"/>
    <property type="match status" value="1"/>
</dbReference>
<dbReference type="PANTHER" id="PTHR34216:SF3">
    <property type="entry name" value="POLY-BETA-1,6-N-ACETYL-D-GLUCOSAMINE N-DEACETYLASE"/>
    <property type="match status" value="1"/>
</dbReference>
<proteinExistence type="predicted"/>
<dbReference type="RefSeq" id="WP_133589406.1">
    <property type="nucleotide sequence ID" value="NZ_CP037953.1"/>
</dbReference>
<protein>
    <submittedName>
        <fullName evidence="4">Polysaccharide deacetylase</fullName>
    </submittedName>
</protein>
<organism evidence="4 5">
    <name type="scientific">Permianibacter aggregans</name>
    <dbReference type="NCBI Taxonomy" id="1510150"/>
    <lineage>
        <taxon>Bacteria</taxon>
        <taxon>Pseudomonadati</taxon>
        <taxon>Pseudomonadota</taxon>
        <taxon>Gammaproteobacteria</taxon>
        <taxon>Pseudomonadales</taxon>
        <taxon>Pseudomonadaceae</taxon>
        <taxon>Permianibacter</taxon>
    </lineage>
</organism>
<dbReference type="EMBL" id="SNYM01000005">
    <property type="protein sequence ID" value="TDQ49092.1"/>
    <property type="molecule type" value="Genomic_DNA"/>
</dbReference>
<gene>
    <name evidence="4" type="ORF">EV696_10566</name>
</gene>
<keyword evidence="2" id="KW-0732">Signal</keyword>
<keyword evidence="5" id="KW-1185">Reference proteome</keyword>
<dbReference type="OrthoDB" id="9814639at2"/>
<dbReference type="Pfam" id="PF01522">
    <property type="entry name" value="Polysacc_deac_1"/>
    <property type="match status" value="2"/>
</dbReference>
<dbReference type="InterPro" id="IPR011330">
    <property type="entry name" value="Glyco_hydro/deAcase_b/a-brl"/>
</dbReference>
<dbReference type="AlphaFoldDB" id="A0A4R6UQ78"/>
<evidence type="ECO:0000313" key="4">
    <source>
        <dbReference type="EMBL" id="TDQ49092.1"/>
    </source>
</evidence>
<comment type="subcellular location">
    <subcellularLocation>
        <location evidence="1">Secreted</location>
    </subcellularLocation>
</comment>
<evidence type="ECO:0000313" key="5">
    <source>
        <dbReference type="Proteomes" id="UP000295375"/>
    </source>
</evidence>
<dbReference type="Proteomes" id="UP000295375">
    <property type="component" value="Unassembled WGS sequence"/>
</dbReference>
<reference evidence="4 5" key="1">
    <citation type="submission" date="2019-03" db="EMBL/GenBank/DDBJ databases">
        <title>Genomic Encyclopedia of Type Strains, Phase IV (KMG-IV): sequencing the most valuable type-strain genomes for metagenomic binning, comparative biology and taxonomic classification.</title>
        <authorList>
            <person name="Goeker M."/>
        </authorList>
    </citation>
    <scope>NUCLEOTIDE SEQUENCE [LARGE SCALE GENOMIC DNA]</scope>
    <source>
        <strain evidence="4 5">DSM 103792</strain>
    </source>
</reference>
<accession>A0A4R6UQ78</accession>
<feature type="domain" description="NodB homology" evidence="3">
    <location>
        <begin position="68"/>
        <end position="314"/>
    </location>
</feature>
<evidence type="ECO:0000256" key="1">
    <source>
        <dbReference type="ARBA" id="ARBA00004613"/>
    </source>
</evidence>